<reference evidence="1 2" key="1">
    <citation type="submission" date="2016-05" db="EMBL/GenBank/DDBJ databases">
        <title>First complete genome of the cyanobacterium Cylindrospermopsis raciborskii CS505, containing a circular chromosome and a single extrachromosomal element.</title>
        <authorList>
            <person name="Fuentes J."/>
            <person name="Tamames J."/>
            <person name="Allen E."/>
            <person name="Plominski A."/>
            <person name="Vasquez M."/>
        </authorList>
    </citation>
    <scope>NUCLEOTIDE SEQUENCE [LARGE SCALE GENOMIC DNA]</scope>
    <source>
        <strain evidence="1 2">CS505</strain>
    </source>
</reference>
<name>A0A853MA88_9CYAN</name>
<dbReference type="Pfam" id="PF09670">
    <property type="entry name" value="Cas_Cas02710"/>
    <property type="match status" value="1"/>
</dbReference>
<dbReference type="InterPro" id="IPR014082">
    <property type="entry name" value="CRISPR-assoc_prot_Cas02710"/>
</dbReference>
<gene>
    <name evidence="1" type="ORF">A9P98_05975</name>
</gene>
<dbReference type="AlphaFoldDB" id="A0A853MA88"/>
<dbReference type="NCBIfam" id="TIGR02710">
    <property type="entry name" value="TIGR02710 family CRISPR-associated CARF protein"/>
    <property type="match status" value="1"/>
</dbReference>
<dbReference type="RefSeq" id="WP_006278675.1">
    <property type="nucleotide sequence ID" value="NZ_ACYA01000070.1"/>
</dbReference>
<sequence length="437" mass="49930">MQTEILLVTVGGSHQPIVTAIKMLKPDRVVFICSEDSKSQVVGSGTPCVVKILENSQRLPNIPTQLELGDKFQPDRDLIVIKDPDNLQECYREVALYVQNLKKNISNTVIKADYTGGTKSMSIGLAIASIDYELELYVTTALRTNINRVERGEGTQKTSIGPIVADQTIKKFLPILLDQYNYPAIIAEVNRLLISWELPTDKKYEIRLLHTSCLGLDKWDKFEHREALNLLEPQMKNPVIKDLVIFLKRVISSRKQIDEKYDATNTTEGHGYEIVEDLILNAERRAKQERYDDAVGRLYRALELLAQIRLLKEYDLKTGEINIEKIPENLRDKYSEKRSLTKGKIQIGLRSSYELLSELNDPMGKIYMEHSNRIIDALEVRNNSLFAHGFKPIKLEEYEKVKQVFVNFIKSGISSVNQNKSQKRSPQFPTSMSDLTN</sequence>
<comment type="caution">
    <text evidence="1">The sequence shown here is derived from an EMBL/GenBank/DDBJ whole genome shotgun (WGS) entry which is preliminary data.</text>
</comment>
<protein>
    <submittedName>
        <fullName evidence="1">CRISPR-associated protein</fullName>
    </submittedName>
</protein>
<accession>A0A853MA88</accession>
<dbReference type="Proteomes" id="UP000093903">
    <property type="component" value="Unassembled WGS sequence"/>
</dbReference>
<dbReference type="SUPFAM" id="SSF52980">
    <property type="entry name" value="Restriction endonuclease-like"/>
    <property type="match status" value="1"/>
</dbReference>
<evidence type="ECO:0000313" key="1">
    <source>
        <dbReference type="EMBL" id="OBU75913.1"/>
    </source>
</evidence>
<organism evidence="1 2">
    <name type="scientific">Cylindrospermopsis raciborskii CS-505</name>
    <dbReference type="NCBI Taxonomy" id="533240"/>
    <lineage>
        <taxon>Bacteria</taxon>
        <taxon>Bacillati</taxon>
        <taxon>Cyanobacteriota</taxon>
        <taxon>Cyanophyceae</taxon>
        <taxon>Nostocales</taxon>
        <taxon>Aphanizomenonaceae</taxon>
        <taxon>Cylindrospermopsis</taxon>
    </lineage>
</organism>
<dbReference type="EMBL" id="LYXA01000001">
    <property type="protein sequence ID" value="OBU75913.1"/>
    <property type="molecule type" value="Genomic_DNA"/>
</dbReference>
<dbReference type="InterPro" id="IPR011335">
    <property type="entry name" value="Restrct_endonuc-II-like"/>
</dbReference>
<proteinExistence type="predicted"/>
<dbReference type="Gene3D" id="3.40.50.10770">
    <property type="entry name" value="Hypothetical protein VC1899 like domain (Restriction endonuclease-like)"/>
    <property type="match status" value="1"/>
</dbReference>
<evidence type="ECO:0000313" key="2">
    <source>
        <dbReference type="Proteomes" id="UP000093903"/>
    </source>
</evidence>